<dbReference type="Pfam" id="PF01070">
    <property type="entry name" value="FMN_dh"/>
    <property type="match status" value="1"/>
</dbReference>
<dbReference type="SMART" id="SM01117">
    <property type="entry name" value="Cyt-b5"/>
    <property type="match status" value="1"/>
</dbReference>
<dbReference type="InterPro" id="IPR001199">
    <property type="entry name" value="Cyt_B5-like_heme/steroid-bd"/>
</dbReference>
<comment type="similarity">
    <text evidence="13">In the C-terminal section; belongs to the FMN-dependent alpha-hydroxy acid dehydrogenase family.</text>
</comment>
<dbReference type="PROSITE" id="PS00191">
    <property type="entry name" value="CYTOCHROME_B5_1"/>
    <property type="match status" value="1"/>
</dbReference>
<sequence>MLFRQGKNLLSKSSSNYSTSSFKKSLNVNLNSKLRSISTFNNVKNNLNLNSNSNSNSNSKKNYSILITTSIATTISLLYLSLSQNSLLNEVEISTNNSISIEEFKKHNKKDDCWVAINGKVYDVTEFIPNHPGGQSPLIKHGGYDATKVYENLHPKGTIEKFLPKDKFKGILIDEAPKLPSDYAVDDFEAQRLDNIENKPPLSSIQNTYDFEKIAKNILPREAWAYYSCGSDDEISMRENHYAYQRVYFKPRICINVKEVDTSTNILGSKSSVPFYVTATALAKLGHPDGECSIAKGAGKEGVIQMISTLSSMSLKEIADSRIPGATQWFQLYINEDRNITKNLVKEAENLGMKAIFVTVDAPSLGNREKDKRLKFVDDTDVDLGGDVDRTSGASKALSSFIDASLDWSDIKLIKQWTKLPVLIKGVQTVDDVIEAFDIGCQGVVLSNHGGRQLDTAPPPIELLAETVPIMKKLGKLRPDFEILVDGGVKRGTDILKAVAIGGNDIKVSVGLGRPFLYANSAYGEAGVRKLIQILKDELEMDMRLLGVTKIDQLTSKYVDTRRLIGREASNYLYDNVYTPIDTVRFKNEDD</sequence>
<evidence type="ECO:0000259" key="19">
    <source>
        <dbReference type="PROSITE" id="PS51349"/>
    </source>
</evidence>
<keyword evidence="9" id="KW-0560">Oxidoreductase</keyword>
<evidence type="ECO:0000256" key="12">
    <source>
        <dbReference type="ARBA" id="ARBA00052399"/>
    </source>
</evidence>
<evidence type="ECO:0000256" key="2">
    <source>
        <dbReference type="ARBA" id="ARBA00001970"/>
    </source>
</evidence>
<dbReference type="InterPro" id="IPR037396">
    <property type="entry name" value="FMN_HAD"/>
</dbReference>
<comment type="subcellular location">
    <subcellularLocation>
        <location evidence="3">Mitochondrion intermembrane space</location>
    </subcellularLocation>
</comment>
<feature type="domain" description="Cytochrome b5 heme-binding" evidence="18">
    <location>
        <begin position="96"/>
        <end position="173"/>
    </location>
</feature>
<dbReference type="GO" id="GO:0046872">
    <property type="term" value="F:metal ion binding"/>
    <property type="evidence" value="ECO:0007669"/>
    <property type="project" value="UniProtKB-KW"/>
</dbReference>
<evidence type="ECO:0000256" key="8">
    <source>
        <dbReference type="ARBA" id="ARBA00022723"/>
    </source>
</evidence>
<comment type="caution">
    <text evidence="20">The sequence shown here is derived from an EMBL/GenBank/DDBJ whole genome shotgun (WGS) entry which is preliminary data.</text>
</comment>
<evidence type="ECO:0000256" key="5">
    <source>
        <dbReference type="ARBA" id="ARBA00022617"/>
    </source>
</evidence>
<dbReference type="EMBL" id="PUHW01000163">
    <property type="protein sequence ID" value="KAG0688306.1"/>
    <property type="molecule type" value="Genomic_DNA"/>
</dbReference>
<keyword evidence="11" id="KW-0496">Mitochondrion</keyword>
<dbReference type="PROSITE" id="PS50255">
    <property type="entry name" value="CYTOCHROME_B5_2"/>
    <property type="match status" value="1"/>
</dbReference>
<evidence type="ECO:0000256" key="1">
    <source>
        <dbReference type="ARBA" id="ARBA00001917"/>
    </source>
</evidence>
<reference evidence="20" key="1">
    <citation type="submission" date="2020-11" db="EMBL/GenBank/DDBJ databases">
        <title>Kefir isolates.</title>
        <authorList>
            <person name="Marcisauskas S."/>
            <person name="Kim Y."/>
            <person name="Blasche S."/>
        </authorList>
    </citation>
    <scope>NUCLEOTIDE SEQUENCE</scope>
    <source>
        <strain evidence="20">Olga-1</strain>
    </source>
</reference>
<feature type="compositionally biased region" description="Low complexity" evidence="17">
    <location>
        <begin position="7"/>
        <end position="21"/>
    </location>
</feature>
<evidence type="ECO:0000256" key="7">
    <source>
        <dbReference type="ARBA" id="ARBA00022643"/>
    </source>
</evidence>
<dbReference type="CDD" id="cd02922">
    <property type="entry name" value="FCB2_FMN"/>
    <property type="match status" value="1"/>
</dbReference>
<name>A0A9P7BEW3_9ASCO</name>
<feature type="domain" description="FMN hydroxy acid dehydrogenase" evidence="19">
    <location>
        <begin position="200"/>
        <end position="564"/>
    </location>
</feature>
<protein>
    <recommendedName>
        <fullName evidence="16">L-lactate dehydrogenase (cytochrome)</fullName>
        <ecNumber evidence="15">1.1.2.3</ecNumber>
    </recommendedName>
</protein>
<dbReference type="Gene3D" id="3.10.120.10">
    <property type="entry name" value="Cytochrome b5-like heme/steroid binding domain"/>
    <property type="match status" value="1"/>
</dbReference>
<dbReference type="InterPro" id="IPR013785">
    <property type="entry name" value="Aldolase_TIM"/>
</dbReference>
<dbReference type="GO" id="GO:0020037">
    <property type="term" value="F:heme binding"/>
    <property type="evidence" value="ECO:0007669"/>
    <property type="project" value="InterPro"/>
</dbReference>
<dbReference type="InterPro" id="IPR000262">
    <property type="entry name" value="FMN-dep_DH"/>
</dbReference>
<evidence type="ECO:0000256" key="15">
    <source>
        <dbReference type="ARBA" id="ARBA00066458"/>
    </source>
</evidence>
<keyword evidence="8" id="KW-0479">Metal-binding</keyword>
<organism evidence="20 21">
    <name type="scientific">Pichia californica</name>
    <dbReference type="NCBI Taxonomy" id="460514"/>
    <lineage>
        <taxon>Eukaryota</taxon>
        <taxon>Fungi</taxon>
        <taxon>Dikarya</taxon>
        <taxon>Ascomycota</taxon>
        <taxon>Saccharomycotina</taxon>
        <taxon>Pichiomycetes</taxon>
        <taxon>Pichiales</taxon>
        <taxon>Pichiaceae</taxon>
        <taxon>Pichia</taxon>
    </lineage>
</organism>
<accession>A0A9P7BEW3</accession>
<dbReference type="InterPro" id="IPR008259">
    <property type="entry name" value="FMN_hydac_DH_AS"/>
</dbReference>
<dbReference type="InterPro" id="IPR036400">
    <property type="entry name" value="Cyt_B5-like_heme/steroid_sf"/>
</dbReference>
<evidence type="ECO:0000256" key="16">
    <source>
        <dbReference type="ARBA" id="ARBA00068515"/>
    </source>
</evidence>
<evidence type="ECO:0000256" key="6">
    <source>
        <dbReference type="ARBA" id="ARBA00022630"/>
    </source>
</evidence>
<dbReference type="GO" id="GO:0006089">
    <property type="term" value="P:lactate metabolic process"/>
    <property type="evidence" value="ECO:0007669"/>
    <property type="project" value="TreeGrafter"/>
</dbReference>
<evidence type="ECO:0000256" key="9">
    <source>
        <dbReference type="ARBA" id="ARBA00023002"/>
    </source>
</evidence>
<dbReference type="PANTHER" id="PTHR10578">
    <property type="entry name" value="S -2-HYDROXY-ACID OXIDASE-RELATED"/>
    <property type="match status" value="1"/>
</dbReference>
<dbReference type="InterPro" id="IPR018506">
    <property type="entry name" value="Cyt_B5_heme-BS"/>
</dbReference>
<evidence type="ECO:0000256" key="11">
    <source>
        <dbReference type="ARBA" id="ARBA00023128"/>
    </source>
</evidence>
<comment type="catalytic activity">
    <reaction evidence="12">
        <text>(S)-lactate + 2 Fe(III)-[cytochrome c] = 2 Fe(II)-[cytochrome c] + pyruvate + 2 H(+)</text>
        <dbReference type="Rhea" id="RHEA:19909"/>
        <dbReference type="Rhea" id="RHEA-COMP:10350"/>
        <dbReference type="Rhea" id="RHEA-COMP:14399"/>
        <dbReference type="ChEBI" id="CHEBI:15361"/>
        <dbReference type="ChEBI" id="CHEBI:15378"/>
        <dbReference type="ChEBI" id="CHEBI:16651"/>
        <dbReference type="ChEBI" id="CHEBI:29033"/>
        <dbReference type="ChEBI" id="CHEBI:29034"/>
        <dbReference type="EC" id="1.1.2.3"/>
    </reaction>
    <physiologicalReaction direction="left-to-right" evidence="12">
        <dbReference type="Rhea" id="RHEA:19910"/>
    </physiologicalReaction>
</comment>
<dbReference type="Pfam" id="PF00173">
    <property type="entry name" value="Cyt-b5"/>
    <property type="match status" value="1"/>
</dbReference>
<proteinExistence type="inferred from homology"/>
<keyword evidence="21" id="KW-1185">Reference proteome</keyword>
<evidence type="ECO:0000256" key="17">
    <source>
        <dbReference type="SAM" id="MobiDB-lite"/>
    </source>
</evidence>
<evidence type="ECO:0000256" key="3">
    <source>
        <dbReference type="ARBA" id="ARBA00004569"/>
    </source>
</evidence>
<keyword evidence="10" id="KW-0408">Iron</keyword>
<evidence type="ECO:0000256" key="4">
    <source>
        <dbReference type="ARBA" id="ARBA00011881"/>
    </source>
</evidence>
<dbReference type="FunFam" id="3.20.20.70:FF:000062">
    <property type="entry name" value="Cytochrome b2, mitochondrial, putative"/>
    <property type="match status" value="1"/>
</dbReference>
<dbReference type="GO" id="GO:0004460">
    <property type="term" value="F:L-lactate dehydrogenase (cytochrome) activity"/>
    <property type="evidence" value="ECO:0007669"/>
    <property type="project" value="UniProtKB-EC"/>
</dbReference>
<evidence type="ECO:0000313" key="21">
    <source>
        <dbReference type="Proteomes" id="UP000697127"/>
    </source>
</evidence>
<dbReference type="SUPFAM" id="SSF51395">
    <property type="entry name" value="FMN-linked oxidoreductases"/>
    <property type="match status" value="1"/>
</dbReference>
<gene>
    <name evidence="20" type="primary">CYB2_1</name>
    <name evidence="20" type="ORF">C6P40_001146</name>
</gene>
<evidence type="ECO:0000313" key="20">
    <source>
        <dbReference type="EMBL" id="KAG0688306.1"/>
    </source>
</evidence>
<dbReference type="EC" id="1.1.2.3" evidence="15"/>
<evidence type="ECO:0000259" key="18">
    <source>
        <dbReference type="PROSITE" id="PS50255"/>
    </source>
</evidence>
<dbReference type="PANTHER" id="PTHR10578:SF148">
    <property type="entry name" value="L-LACTATE DEHYDROGENASE (CYTOCHROME)"/>
    <property type="match status" value="1"/>
</dbReference>
<evidence type="ECO:0000256" key="13">
    <source>
        <dbReference type="ARBA" id="ARBA00061137"/>
    </source>
</evidence>
<evidence type="ECO:0000256" key="14">
    <source>
        <dbReference type="ARBA" id="ARBA00061589"/>
    </source>
</evidence>
<dbReference type="PROSITE" id="PS51349">
    <property type="entry name" value="FMN_HYDROXY_ACID_DH_2"/>
    <property type="match status" value="1"/>
</dbReference>
<feature type="region of interest" description="Disordered" evidence="17">
    <location>
        <begin position="1"/>
        <end position="21"/>
    </location>
</feature>
<dbReference type="Proteomes" id="UP000697127">
    <property type="component" value="Unassembled WGS sequence"/>
</dbReference>
<dbReference type="PROSITE" id="PS00557">
    <property type="entry name" value="FMN_HYDROXY_ACID_DH_1"/>
    <property type="match status" value="1"/>
</dbReference>
<keyword evidence="6" id="KW-0285">Flavoprotein</keyword>
<comment type="cofactor">
    <cofactor evidence="2">
        <name>heme b</name>
        <dbReference type="ChEBI" id="CHEBI:60344"/>
    </cofactor>
</comment>
<comment type="cofactor">
    <cofactor evidence="1">
        <name>FMN</name>
        <dbReference type="ChEBI" id="CHEBI:58210"/>
    </cofactor>
</comment>
<evidence type="ECO:0000256" key="10">
    <source>
        <dbReference type="ARBA" id="ARBA00023004"/>
    </source>
</evidence>
<keyword evidence="7" id="KW-0288">FMN</keyword>
<dbReference type="InterPro" id="IPR037458">
    <property type="entry name" value="L-MDH/L-LDH_FMN-bd"/>
</dbReference>
<comment type="subunit">
    <text evidence="4">Homotetramer.</text>
</comment>
<dbReference type="Gene3D" id="3.20.20.70">
    <property type="entry name" value="Aldolase class I"/>
    <property type="match status" value="1"/>
</dbReference>
<dbReference type="GO" id="GO:0005758">
    <property type="term" value="C:mitochondrial intermembrane space"/>
    <property type="evidence" value="ECO:0007669"/>
    <property type="project" value="UniProtKB-SubCell"/>
</dbReference>
<comment type="similarity">
    <text evidence="14">In the N-terminal section; belongs to the cytochrome b5 family.</text>
</comment>
<dbReference type="SUPFAM" id="SSF55856">
    <property type="entry name" value="Cytochrome b5-like heme/steroid binding domain"/>
    <property type="match status" value="1"/>
</dbReference>
<dbReference type="AlphaFoldDB" id="A0A9P7BEW3"/>
<keyword evidence="5" id="KW-0349">Heme</keyword>